<reference evidence="2 3" key="1">
    <citation type="submission" date="2019-04" db="EMBL/GenBank/DDBJ databases">
        <title>An improved genome assembly and genetic linkage map for asparagus bean, Vigna unguiculata ssp. sesquipedialis.</title>
        <authorList>
            <person name="Xia Q."/>
            <person name="Zhang R."/>
            <person name="Dong Y."/>
        </authorList>
    </citation>
    <scope>NUCLEOTIDE SEQUENCE [LARGE SCALE GENOMIC DNA]</scope>
    <source>
        <tissue evidence="2">Leaf</tissue>
    </source>
</reference>
<dbReference type="AlphaFoldDB" id="A0A4D6LDW1"/>
<sequence length="61" mass="6918">MQWYINHTIRYISSSTESSDDEYDMSQEPSQPASQPYTGHVGSSPNFIHHPQPFFGQSPMG</sequence>
<proteinExistence type="predicted"/>
<evidence type="ECO:0000256" key="1">
    <source>
        <dbReference type="SAM" id="MobiDB-lite"/>
    </source>
</evidence>
<accession>A0A4D6LDW1</accession>
<gene>
    <name evidence="2" type="ORF">DEO72_LG3g1315</name>
</gene>
<name>A0A4D6LDW1_VIGUN</name>
<feature type="compositionally biased region" description="Polar residues" evidence="1">
    <location>
        <begin position="27"/>
        <end position="46"/>
    </location>
</feature>
<keyword evidence="3" id="KW-1185">Reference proteome</keyword>
<feature type="region of interest" description="Disordered" evidence="1">
    <location>
        <begin position="14"/>
        <end position="61"/>
    </location>
</feature>
<dbReference type="Proteomes" id="UP000501690">
    <property type="component" value="Linkage Group LG3"/>
</dbReference>
<organism evidence="2 3">
    <name type="scientific">Vigna unguiculata</name>
    <name type="common">Cowpea</name>
    <dbReference type="NCBI Taxonomy" id="3917"/>
    <lineage>
        <taxon>Eukaryota</taxon>
        <taxon>Viridiplantae</taxon>
        <taxon>Streptophyta</taxon>
        <taxon>Embryophyta</taxon>
        <taxon>Tracheophyta</taxon>
        <taxon>Spermatophyta</taxon>
        <taxon>Magnoliopsida</taxon>
        <taxon>eudicotyledons</taxon>
        <taxon>Gunneridae</taxon>
        <taxon>Pentapetalae</taxon>
        <taxon>rosids</taxon>
        <taxon>fabids</taxon>
        <taxon>Fabales</taxon>
        <taxon>Fabaceae</taxon>
        <taxon>Papilionoideae</taxon>
        <taxon>50 kb inversion clade</taxon>
        <taxon>NPAAA clade</taxon>
        <taxon>indigoferoid/millettioid clade</taxon>
        <taxon>Phaseoleae</taxon>
        <taxon>Vigna</taxon>
    </lineage>
</organism>
<dbReference type="EMBL" id="CP039347">
    <property type="protein sequence ID" value="QCD86789.1"/>
    <property type="molecule type" value="Genomic_DNA"/>
</dbReference>
<evidence type="ECO:0000313" key="2">
    <source>
        <dbReference type="EMBL" id="QCD86789.1"/>
    </source>
</evidence>
<evidence type="ECO:0000313" key="3">
    <source>
        <dbReference type="Proteomes" id="UP000501690"/>
    </source>
</evidence>
<protein>
    <submittedName>
        <fullName evidence="2">Uncharacterized protein</fullName>
    </submittedName>
</protein>